<dbReference type="InterPro" id="IPR015422">
    <property type="entry name" value="PyrdxlP-dep_Trfase_small"/>
</dbReference>
<dbReference type="SUPFAM" id="SSF53383">
    <property type="entry name" value="PLP-dependent transferases"/>
    <property type="match status" value="1"/>
</dbReference>
<protein>
    <recommendedName>
        <fullName evidence="1">Aminotransferase</fullName>
        <ecNumber evidence="1">2.6.1.-</ecNumber>
    </recommendedName>
</protein>
<keyword evidence="1 3" id="KW-0808">Transferase</keyword>
<keyword evidence="1 3" id="KW-0032">Aminotransferase</keyword>
<dbReference type="EC" id="2.6.1.-" evidence="1"/>
<evidence type="ECO:0000256" key="1">
    <source>
        <dbReference type="RuleBase" id="RU000481"/>
    </source>
</evidence>
<comment type="cofactor">
    <cofactor evidence="1">
        <name>pyridoxal 5'-phosphate</name>
        <dbReference type="ChEBI" id="CHEBI:597326"/>
    </cofactor>
</comment>
<dbReference type="InterPro" id="IPR004838">
    <property type="entry name" value="NHTrfase_class1_PyrdxlP-BS"/>
</dbReference>
<dbReference type="AlphaFoldDB" id="A0A484HIT2"/>
<name>A0A484HIT2_9BACT</name>
<sequence length="396" mass="43280">MTIAKHVEKIIEKSSWIRKMFEDGARLKALHGAENVFDFSLGNPNIKPPREFRDALKNMVGSDEISDVEMYHGYMPNTGYPHVRDAVAQYLTEEQGVAVSGEDVIMTCGASGALNAIFKAILDPEDEVISPTPFFVEYGYYVGNHGGVLKTVPTKPDFHLDLDEIEKALTDKTKAVLINSPNNPSGQVYPEEDLKKLGRLLAGRGKASGKTIYLISDEPYRKIVYDGKTVPGIFSCYDETIMATSYSKDISIPGERIGFLAVSPKATHRKALLGGMAIANRILGFVNAPALMQRVVGAIQGAGVDISQYAAKMTLLSDGLADCGYEFTRPAGAFYLFPKSPIPDDVEFVRKLQEELILTVPGSGFGTPGHFRIAFCVDDDVITKALPGFRRAKESL</sequence>
<feature type="domain" description="Aminotransferase class I/classII large" evidence="2">
    <location>
        <begin position="35"/>
        <end position="386"/>
    </location>
</feature>
<dbReference type="Gene3D" id="3.90.1150.10">
    <property type="entry name" value="Aspartate Aminotransferase, domain 1"/>
    <property type="match status" value="2"/>
</dbReference>
<dbReference type="Gene3D" id="3.40.640.10">
    <property type="entry name" value="Type I PLP-dependent aspartate aminotransferase-like (Major domain)"/>
    <property type="match status" value="1"/>
</dbReference>
<dbReference type="InterPro" id="IPR015424">
    <property type="entry name" value="PyrdxlP-dep_Trfase"/>
</dbReference>
<dbReference type="CDD" id="cd00609">
    <property type="entry name" value="AAT_like"/>
    <property type="match status" value="1"/>
</dbReference>
<evidence type="ECO:0000259" key="2">
    <source>
        <dbReference type="Pfam" id="PF00155"/>
    </source>
</evidence>
<dbReference type="PANTHER" id="PTHR42691:SF1">
    <property type="entry name" value="ASPARTATE AMINOTRANSFERASE YHDR-RELATED"/>
    <property type="match status" value="1"/>
</dbReference>
<dbReference type="InterPro" id="IPR015421">
    <property type="entry name" value="PyrdxlP-dep_Trfase_major"/>
</dbReference>
<dbReference type="GO" id="GO:0030170">
    <property type="term" value="F:pyridoxal phosphate binding"/>
    <property type="evidence" value="ECO:0007669"/>
    <property type="project" value="InterPro"/>
</dbReference>
<reference evidence="3" key="1">
    <citation type="submission" date="2019-01" db="EMBL/GenBank/DDBJ databases">
        <authorList>
            <consortium name="Genoscope - CEA"/>
            <person name="William W."/>
        </authorList>
    </citation>
    <scope>NUCLEOTIDE SEQUENCE</scope>
    <source>
        <strain evidence="3">CR-1</strain>
    </source>
</reference>
<dbReference type="PROSITE" id="PS00105">
    <property type="entry name" value="AA_TRANSFER_CLASS_1"/>
    <property type="match status" value="1"/>
</dbReference>
<gene>
    <name evidence="3" type="primary">yhdR</name>
    <name evidence="3" type="ORF">EPICR_60031</name>
</gene>
<comment type="similarity">
    <text evidence="1">Belongs to the class-I pyridoxal-phosphate-dependent aminotransferase family.</text>
</comment>
<dbReference type="GO" id="GO:0008483">
    <property type="term" value="F:transaminase activity"/>
    <property type="evidence" value="ECO:0007669"/>
    <property type="project" value="UniProtKB-KW"/>
</dbReference>
<dbReference type="PANTHER" id="PTHR42691">
    <property type="entry name" value="ASPARTATE AMINOTRANSFERASE YHDR-RELATED"/>
    <property type="match status" value="1"/>
</dbReference>
<dbReference type="InterPro" id="IPR004839">
    <property type="entry name" value="Aminotransferase_I/II_large"/>
</dbReference>
<dbReference type="NCBIfam" id="NF005305">
    <property type="entry name" value="PRK06836.1"/>
    <property type="match status" value="1"/>
</dbReference>
<organism evidence="3">
    <name type="scientific">uncultured Desulfobacteraceae bacterium</name>
    <dbReference type="NCBI Taxonomy" id="218296"/>
    <lineage>
        <taxon>Bacteria</taxon>
        <taxon>Pseudomonadati</taxon>
        <taxon>Thermodesulfobacteriota</taxon>
        <taxon>Desulfobacteria</taxon>
        <taxon>Desulfobacterales</taxon>
        <taxon>Desulfobacteraceae</taxon>
        <taxon>environmental samples</taxon>
    </lineage>
</organism>
<dbReference type="Pfam" id="PF00155">
    <property type="entry name" value="Aminotran_1_2"/>
    <property type="match status" value="1"/>
</dbReference>
<accession>A0A484HIT2</accession>
<dbReference type="EMBL" id="CAACVI010000049">
    <property type="protein sequence ID" value="VEN75044.1"/>
    <property type="molecule type" value="Genomic_DNA"/>
</dbReference>
<evidence type="ECO:0000313" key="3">
    <source>
        <dbReference type="EMBL" id="VEN75044.1"/>
    </source>
</evidence>
<proteinExistence type="inferred from homology"/>